<evidence type="ECO:0000313" key="2">
    <source>
        <dbReference type="Proteomes" id="UP000490980"/>
    </source>
</evidence>
<protein>
    <submittedName>
        <fullName evidence="1">Uncharacterized protein</fullName>
    </submittedName>
</protein>
<dbReference type="AlphaFoldDB" id="A0A7X5UA72"/>
<gene>
    <name evidence="1" type="ORF">HBF25_09395</name>
</gene>
<proteinExistence type="predicted"/>
<reference evidence="1 2" key="1">
    <citation type="submission" date="2020-03" db="EMBL/GenBank/DDBJ databases">
        <authorList>
            <person name="Lai Q."/>
        </authorList>
    </citation>
    <scope>NUCLEOTIDE SEQUENCE [LARGE SCALE GENOMIC DNA]</scope>
    <source>
        <strain evidence="1 2">CCUG 25036</strain>
    </source>
</reference>
<organism evidence="1 2">
    <name type="scientific">Luteibacter anthropi</name>
    <dbReference type="NCBI Taxonomy" id="564369"/>
    <lineage>
        <taxon>Bacteria</taxon>
        <taxon>Pseudomonadati</taxon>
        <taxon>Pseudomonadota</taxon>
        <taxon>Gammaproteobacteria</taxon>
        <taxon>Lysobacterales</taxon>
        <taxon>Rhodanobacteraceae</taxon>
        <taxon>Luteibacter</taxon>
    </lineage>
</organism>
<accession>A0A7X5UA72</accession>
<evidence type="ECO:0000313" key="1">
    <source>
        <dbReference type="EMBL" id="NII06597.1"/>
    </source>
</evidence>
<dbReference type="RefSeq" id="WP_166947690.1">
    <property type="nucleotide sequence ID" value="NZ_JAARLZ010000004.1"/>
</dbReference>
<keyword evidence="2" id="KW-1185">Reference proteome</keyword>
<dbReference type="Proteomes" id="UP000490980">
    <property type="component" value="Unassembled WGS sequence"/>
</dbReference>
<sequence>MIDPNSSMGTGMAPFCPDPQATVESLLDLIGDWLTYVGGMHEVLADMAADPEPPDRHQLACMLGTVALLIRQSERCIRQVKCRYVREAGEMTGGD</sequence>
<dbReference type="EMBL" id="JAARLZ010000004">
    <property type="protein sequence ID" value="NII06597.1"/>
    <property type="molecule type" value="Genomic_DNA"/>
</dbReference>
<name>A0A7X5UA72_9GAMM</name>
<comment type="caution">
    <text evidence="1">The sequence shown here is derived from an EMBL/GenBank/DDBJ whole genome shotgun (WGS) entry which is preliminary data.</text>
</comment>